<dbReference type="GO" id="GO:0004812">
    <property type="term" value="F:aminoacyl-tRNA ligase activity"/>
    <property type="evidence" value="ECO:0007669"/>
    <property type="project" value="UniProtKB-KW"/>
</dbReference>
<protein>
    <submittedName>
        <fullName evidence="3">Lysyl-tRNA synthetase</fullName>
    </submittedName>
</protein>
<dbReference type="Pfam" id="PF20090">
    <property type="entry name" value="DUF6482"/>
    <property type="match status" value="1"/>
</dbReference>
<evidence type="ECO:0000313" key="4">
    <source>
        <dbReference type="Proteomes" id="UP000027219"/>
    </source>
</evidence>
<dbReference type="OrthoDB" id="5917296at2"/>
<organism evidence="3 4">
    <name type="scientific">Vibrio fortis</name>
    <dbReference type="NCBI Taxonomy" id="212667"/>
    <lineage>
        <taxon>Bacteria</taxon>
        <taxon>Pseudomonadati</taxon>
        <taxon>Pseudomonadota</taxon>
        <taxon>Gammaproteobacteria</taxon>
        <taxon>Vibrionales</taxon>
        <taxon>Vibrionaceae</taxon>
        <taxon>Vibrio</taxon>
    </lineage>
</organism>
<dbReference type="Proteomes" id="UP000326687">
    <property type="component" value="Unassembled WGS sequence"/>
</dbReference>
<evidence type="ECO:0000313" key="5">
    <source>
        <dbReference type="Proteomes" id="UP000326687"/>
    </source>
</evidence>
<dbReference type="AlphaFoldDB" id="A0A066URR3"/>
<reference evidence="3 4" key="1">
    <citation type="submission" date="2014-02" db="EMBL/GenBank/DDBJ databases">
        <title>Vibrio fortis Dalian14 Genome Sequencing.</title>
        <authorList>
            <person name="Wang Y."/>
            <person name="Song L."/>
            <person name="Liu G."/>
            <person name="Ding J."/>
        </authorList>
    </citation>
    <scope>NUCLEOTIDE SEQUENCE [LARGE SCALE GENOMIC DNA]</scope>
    <source>
        <strain evidence="3 4">Dalian14</strain>
    </source>
</reference>
<evidence type="ECO:0000313" key="6">
    <source>
        <dbReference type="Proteomes" id="UP000326789"/>
    </source>
</evidence>
<dbReference type="EMBL" id="JFFR01000028">
    <property type="protein sequence ID" value="KDN26893.1"/>
    <property type="molecule type" value="Genomic_DNA"/>
</dbReference>
<comment type="caution">
    <text evidence="3">The sequence shown here is derived from an EMBL/GenBank/DDBJ whole genome shotgun (WGS) entry which is preliminary data.</text>
</comment>
<proteinExistence type="predicted"/>
<dbReference type="Proteomes" id="UP000326789">
    <property type="component" value="Unassembled WGS sequence"/>
</dbReference>
<evidence type="ECO:0000313" key="3">
    <source>
        <dbReference type="EMBL" id="KDN26893.1"/>
    </source>
</evidence>
<name>A0A066URR3_9VIBR</name>
<keyword evidence="3" id="KW-0030">Aminoacyl-tRNA synthetase</keyword>
<dbReference type="Proteomes" id="UP000027219">
    <property type="component" value="Unassembled WGS sequence"/>
</dbReference>
<keyword evidence="3" id="KW-0436">Ligase</keyword>
<reference evidence="1 6" key="3">
    <citation type="submission" date="2019-09" db="EMBL/GenBank/DDBJ databases">
        <title>Whole genome sequence of Vibrio fortis.</title>
        <authorList>
            <person name="Das S.K."/>
        </authorList>
    </citation>
    <scope>NUCLEOTIDE SEQUENCE [LARGE SCALE GENOMIC DNA]</scope>
    <source>
        <strain evidence="1 6">AN60</strain>
    </source>
</reference>
<evidence type="ECO:0000313" key="2">
    <source>
        <dbReference type="EMBL" id="KAB0304568.1"/>
    </source>
</evidence>
<keyword evidence="4" id="KW-1185">Reference proteome</keyword>
<dbReference type="EMBL" id="VWSE01000008">
    <property type="protein sequence ID" value="KAB0286195.1"/>
    <property type="molecule type" value="Genomic_DNA"/>
</dbReference>
<evidence type="ECO:0000313" key="1">
    <source>
        <dbReference type="EMBL" id="KAB0286195.1"/>
    </source>
</evidence>
<sequence length="103" mass="12057">MQKHQLDMWLHGDHKDSYRTPKVYVIGCSDIPEYLLAVEYKHKLEPVKQGGEPVHFGSLDQVKEELLRLGFDKAYLRLHNTYDEFGSEPSQRYCDIELALNPH</sequence>
<accession>A0A066URR3</accession>
<dbReference type="EMBL" id="VXDD01000001">
    <property type="protein sequence ID" value="KAB0304568.1"/>
    <property type="molecule type" value="Genomic_DNA"/>
</dbReference>
<dbReference type="RefSeq" id="WP_032553168.1">
    <property type="nucleotide sequence ID" value="NZ_AP025487.1"/>
</dbReference>
<reference evidence="2 5" key="2">
    <citation type="submission" date="2019-09" db="EMBL/GenBank/DDBJ databases">
        <title>Vibrio Fortis S7-72.</title>
        <authorList>
            <person name="Das S.K."/>
        </authorList>
    </citation>
    <scope>NUCLEOTIDE SEQUENCE [LARGE SCALE GENOMIC DNA]</scope>
    <source>
        <strain evidence="2 5">S7-72</strain>
    </source>
</reference>
<dbReference type="InterPro" id="IPR045508">
    <property type="entry name" value="DUF6482"/>
</dbReference>
<gene>
    <name evidence="1" type="ORF">F2P58_15855</name>
    <name evidence="2" type="ORF">F2Z80_11835</name>
    <name evidence="3" type="ORF">VFDL14_09520</name>
</gene>